<name>A0A9W9CJJ9_9PLEO</name>
<dbReference type="PROSITE" id="PS50011">
    <property type="entry name" value="PROTEIN_KINASE_DOM"/>
    <property type="match status" value="1"/>
</dbReference>
<evidence type="ECO:0000313" key="2">
    <source>
        <dbReference type="EMBL" id="KAJ4365826.1"/>
    </source>
</evidence>
<protein>
    <recommendedName>
        <fullName evidence="1">Protein kinase domain-containing protein</fullName>
    </recommendedName>
</protein>
<dbReference type="OrthoDB" id="4062651at2759"/>
<evidence type="ECO:0000313" key="3">
    <source>
        <dbReference type="Proteomes" id="UP001140560"/>
    </source>
</evidence>
<dbReference type="Proteomes" id="UP001140560">
    <property type="component" value="Unassembled WGS sequence"/>
</dbReference>
<proteinExistence type="predicted"/>
<dbReference type="SMART" id="SM00220">
    <property type="entry name" value="S_TKc"/>
    <property type="match status" value="1"/>
</dbReference>
<dbReference type="GO" id="GO:0004672">
    <property type="term" value="F:protein kinase activity"/>
    <property type="evidence" value="ECO:0007669"/>
    <property type="project" value="InterPro"/>
</dbReference>
<reference evidence="2" key="1">
    <citation type="submission" date="2022-10" db="EMBL/GenBank/DDBJ databases">
        <title>Tapping the CABI collections for fungal endophytes: first genome assemblies for Collariella, Neodidymelliopsis, Ascochyta clinopodiicola, Didymella pomorum, Didymosphaeria variabile, Neocosmospora piperis and Neocucurbitaria cava.</title>
        <authorList>
            <person name="Hill R."/>
        </authorList>
    </citation>
    <scope>NUCLEOTIDE SEQUENCE</scope>
    <source>
        <strain evidence="2">IMI 356814</strain>
    </source>
</reference>
<dbReference type="SUPFAM" id="SSF56112">
    <property type="entry name" value="Protein kinase-like (PK-like)"/>
    <property type="match status" value="1"/>
</dbReference>
<sequence length="1142" mass="129371">MSLFRKANFTDAKLPLDWSAEEVNTDIEKHDFRMMERRWKRKAGSIWGPSLINDFHVAQWKFHAPVISAAVEHHDFGRRTLPFIHKNTALSKGAYGIVYKYEIHRAHFKDPLSMAESPSYVFAVKELNKIDGKVARHWGAEVRALARMNKLKQKHIVRFITAYRRGKPDDLEHYVMFEWADGGNLSTLWERDRQPELSVARVKWVIEQLRGLAQALSAAHYLREDDGQYHGGSYRHGDLKPANILWFREGDEFGTLKIGDWGEAKEHDAVTSLRHSTTAQFATRRYEPPEVVTGLQLTLSDEAKDVRSRLYDIWSIGCITLEFIIWILYGEDGRKKFDKNNRGHYGVSDMFYEVNSEGIASVHGAVKYWIDQMANDPRCRPQKTALGDLLEVVRDGLLVVKVPRDGGPIRSYVPTPQVFSNPDLNLSGKVSTITTTYGQTILQTDAPSDVPSIKIDQAGPMISLPTPEHNSQAAERFPATELAEQLSRIINANPAESYWCNGSPARPAPVYPTKSFSSSLSIPRKSNSEGPMIPVLDKVDYGNPKLDPDDWNFILDNTFAANLLSNLLGSSIVPPHPSIPDSICSRCQEFHDKMWSPIVRVSYDTQQLMHSALGQTCNLCCLLWQTCKEYSRTTFSTVEFLRSDSTLTLRGVRQPVLTLFRRNKFKGRASDIQIGLTELPNAGDDLHLGVLRGWLDDCDNDGDNIIRLKETKNQDCGDWVALSYRWGPLPHFSTTQQNLKEHIAGMEWAKLPLTFKDAIRVTRALGRQYLWIDSICIIQGEDGDFSEESKRMEDVYSGAYCVLAASCATGQKSGFLLPRPKKRKYVALGSPNEDDDDGIYVCERIENFKDHVSKGALSQRGWVLQEHALARRTIFFTEHQTYWECGDGVRCETMAKMTNDYAALLGDPEFPKILNPAKHGEKITRFQELYQQYSRLDLSKDYDRPTAINGLQQRLLRTMGVRGGYGMFDDCENKGLLRRSLLWHRGSDTESLKAIVFPPDRETVPSWSWMGVSGGIDYFPLAFFRFDWQDIVSPWAEADSAKASVGIALSAEAHEFDKLEDELSEQEIIFDNPADCEQYETMAVVLGIEKGQRALEDKKHYILLVTPRDPSDSLRPTVCKRIGAGYLPGKCFTGESRICSLV</sequence>
<dbReference type="InterPro" id="IPR010730">
    <property type="entry name" value="HET"/>
</dbReference>
<evidence type="ECO:0000259" key="1">
    <source>
        <dbReference type="PROSITE" id="PS50011"/>
    </source>
</evidence>
<dbReference type="PANTHER" id="PTHR33112">
    <property type="entry name" value="DOMAIN PROTEIN, PUTATIVE-RELATED"/>
    <property type="match status" value="1"/>
</dbReference>
<accession>A0A9W9CJJ9</accession>
<dbReference type="PANTHER" id="PTHR33112:SF10">
    <property type="entry name" value="TOL"/>
    <property type="match status" value="1"/>
</dbReference>
<dbReference type="InterPro" id="IPR011009">
    <property type="entry name" value="Kinase-like_dom_sf"/>
</dbReference>
<organism evidence="2 3">
    <name type="scientific">Neocucurbitaria cava</name>
    <dbReference type="NCBI Taxonomy" id="798079"/>
    <lineage>
        <taxon>Eukaryota</taxon>
        <taxon>Fungi</taxon>
        <taxon>Dikarya</taxon>
        <taxon>Ascomycota</taxon>
        <taxon>Pezizomycotina</taxon>
        <taxon>Dothideomycetes</taxon>
        <taxon>Pleosporomycetidae</taxon>
        <taxon>Pleosporales</taxon>
        <taxon>Pleosporineae</taxon>
        <taxon>Cucurbitariaceae</taxon>
        <taxon>Neocucurbitaria</taxon>
    </lineage>
</organism>
<dbReference type="AlphaFoldDB" id="A0A9W9CJJ9"/>
<comment type="caution">
    <text evidence="2">The sequence shown here is derived from an EMBL/GenBank/DDBJ whole genome shotgun (WGS) entry which is preliminary data.</text>
</comment>
<dbReference type="Pfam" id="PF00069">
    <property type="entry name" value="Pkinase"/>
    <property type="match status" value="1"/>
</dbReference>
<gene>
    <name evidence="2" type="ORF">N0V83_008447</name>
</gene>
<dbReference type="Gene3D" id="3.30.200.20">
    <property type="entry name" value="Phosphorylase Kinase, domain 1"/>
    <property type="match status" value="1"/>
</dbReference>
<dbReference type="GO" id="GO:0005524">
    <property type="term" value="F:ATP binding"/>
    <property type="evidence" value="ECO:0007669"/>
    <property type="project" value="InterPro"/>
</dbReference>
<dbReference type="Pfam" id="PF06985">
    <property type="entry name" value="HET"/>
    <property type="match status" value="1"/>
</dbReference>
<dbReference type="InterPro" id="IPR000719">
    <property type="entry name" value="Prot_kinase_dom"/>
</dbReference>
<dbReference type="Gene3D" id="1.10.510.10">
    <property type="entry name" value="Transferase(Phosphotransferase) domain 1"/>
    <property type="match status" value="1"/>
</dbReference>
<dbReference type="EMBL" id="JAPEUY010000015">
    <property type="protein sequence ID" value="KAJ4365826.1"/>
    <property type="molecule type" value="Genomic_DNA"/>
</dbReference>
<feature type="domain" description="Protein kinase" evidence="1">
    <location>
        <begin position="84"/>
        <end position="393"/>
    </location>
</feature>
<dbReference type="CDD" id="cd00180">
    <property type="entry name" value="PKc"/>
    <property type="match status" value="1"/>
</dbReference>
<keyword evidence="3" id="KW-1185">Reference proteome</keyword>